<accession>A0ABV7CBH6</accession>
<name>A0ABV7CBH6_9VIBR</name>
<feature type="transmembrane region" description="Helical" evidence="1">
    <location>
        <begin position="202"/>
        <end position="219"/>
    </location>
</feature>
<dbReference type="InterPro" id="IPR005642">
    <property type="entry name" value="LysO"/>
</dbReference>
<keyword evidence="1" id="KW-0812">Transmembrane</keyword>
<dbReference type="Proteomes" id="UP001595384">
    <property type="component" value="Unassembled WGS sequence"/>
</dbReference>
<feature type="transmembrane region" description="Helical" evidence="1">
    <location>
        <begin position="66"/>
        <end position="83"/>
    </location>
</feature>
<keyword evidence="1" id="KW-0472">Membrane</keyword>
<dbReference type="PANTHER" id="PTHR35804:SF1">
    <property type="entry name" value="LYSINE EXPORTER LYSO"/>
    <property type="match status" value="1"/>
</dbReference>
<sequence>MFSGMLLIFAPLVVGYFLSFKNARCLHVINQSTTYLIYIILFLMGLSISALDNLDDNILEIGKYSAVFIGLMALCNFSVLPIVDKLLPMNAAASKQHVPLHHMAMDSCKLLFVVGAGLIVGILQPYRLNWVASVSEGVLFLLLFFIGIQLRNSGLTLKQILLNKRGTLIALVVVVSCWVGGVLAALVLHLPILQGLAMSSGFGWYSLSGILMGDAYGPIFGGSSFIIELVRELIALVLIPLLIHRRPCTSIGYAGATAMDFTLPVIQTTGGVHCVPVAIVSGFILSLFVPVFMLLFVSLSTL</sequence>
<protein>
    <submittedName>
        <fullName evidence="2">Lysine exporter LysO family protein</fullName>
    </submittedName>
</protein>
<evidence type="ECO:0000256" key="1">
    <source>
        <dbReference type="SAM" id="Phobius"/>
    </source>
</evidence>
<reference evidence="3" key="1">
    <citation type="journal article" date="2019" name="Int. J. Syst. Evol. Microbiol.">
        <title>The Global Catalogue of Microorganisms (GCM) 10K type strain sequencing project: providing services to taxonomists for standard genome sequencing and annotation.</title>
        <authorList>
            <consortium name="The Broad Institute Genomics Platform"/>
            <consortium name="The Broad Institute Genome Sequencing Center for Infectious Disease"/>
            <person name="Wu L."/>
            <person name="Ma J."/>
        </authorList>
    </citation>
    <scope>NUCLEOTIDE SEQUENCE [LARGE SCALE GENOMIC DNA]</scope>
    <source>
        <strain evidence="3">KCTC 62784</strain>
    </source>
</reference>
<dbReference type="Pfam" id="PF03956">
    <property type="entry name" value="Lys_export"/>
    <property type="match status" value="1"/>
</dbReference>
<evidence type="ECO:0000313" key="2">
    <source>
        <dbReference type="EMBL" id="MFC3025442.1"/>
    </source>
</evidence>
<keyword evidence="1" id="KW-1133">Transmembrane helix</keyword>
<feature type="transmembrane region" description="Helical" evidence="1">
    <location>
        <begin position="35"/>
        <end position="54"/>
    </location>
</feature>
<proteinExistence type="predicted"/>
<keyword evidence="3" id="KW-1185">Reference proteome</keyword>
<dbReference type="PANTHER" id="PTHR35804">
    <property type="entry name" value="LYSINE EXPORTER LYSO"/>
    <property type="match status" value="1"/>
</dbReference>
<evidence type="ECO:0000313" key="3">
    <source>
        <dbReference type="Proteomes" id="UP001595384"/>
    </source>
</evidence>
<feature type="transmembrane region" description="Helical" evidence="1">
    <location>
        <begin position="103"/>
        <end position="123"/>
    </location>
</feature>
<comment type="caution">
    <text evidence="2">The sequence shown here is derived from an EMBL/GenBank/DDBJ whole genome shotgun (WGS) entry which is preliminary data.</text>
</comment>
<organism evidence="2 3">
    <name type="scientific">Vibrio zhugei</name>
    <dbReference type="NCBI Taxonomy" id="2479546"/>
    <lineage>
        <taxon>Bacteria</taxon>
        <taxon>Pseudomonadati</taxon>
        <taxon>Pseudomonadota</taxon>
        <taxon>Gammaproteobacteria</taxon>
        <taxon>Vibrionales</taxon>
        <taxon>Vibrionaceae</taxon>
        <taxon>Vibrio</taxon>
    </lineage>
</organism>
<feature type="transmembrane region" description="Helical" evidence="1">
    <location>
        <begin position="275"/>
        <end position="297"/>
    </location>
</feature>
<gene>
    <name evidence="2" type="ORF">ACFODT_16695</name>
</gene>
<dbReference type="RefSeq" id="WP_123016278.1">
    <property type="nucleotide sequence ID" value="NZ_AP024911.1"/>
</dbReference>
<feature type="transmembrane region" description="Helical" evidence="1">
    <location>
        <begin position="168"/>
        <end position="190"/>
    </location>
</feature>
<dbReference type="EMBL" id="JBHRSE010000119">
    <property type="protein sequence ID" value="MFC3025442.1"/>
    <property type="molecule type" value="Genomic_DNA"/>
</dbReference>